<dbReference type="FunCoup" id="A0A7E5W4M4">
    <property type="interactions" value="850"/>
</dbReference>
<keyword evidence="8" id="KW-0456">Lyase</keyword>
<dbReference type="InterPro" id="IPR036590">
    <property type="entry name" value="SRAP-like"/>
</dbReference>
<dbReference type="GO" id="GO:0016829">
    <property type="term" value="F:lyase activity"/>
    <property type="evidence" value="ECO:0007669"/>
    <property type="project" value="UniProtKB-KW"/>
</dbReference>
<evidence type="ECO:0000313" key="13">
    <source>
        <dbReference type="Proteomes" id="UP000322000"/>
    </source>
</evidence>
<evidence type="ECO:0000256" key="6">
    <source>
        <dbReference type="ARBA" id="ARBA00023124"/>
    </source>
</evidence>
<dbReference type="OrthoDB" id="2111841at2759"/>
<keyword evidence="6" id="KW-0190">Covalent protein-DNA linkage</keyword>
<evidence type="ECO:0000256" key="7">
    <source>
        <dbReference type="ARBA" id="ARBA00023125"/>
    </source>
</evidence>
<dbReference type="SUPFAM" id="SSF143081">
    <property type="entry name" value="BB1717-like"/>
    <property type="match status" value="1"/>
</dbReference>
<evidence type="ECO:0000256" key="9">
    <source>
        <dbReference type="ARBA" id="ARBA00030390"/>
    </source>
</evidence>
<dbReference type="RefSeq" id="XP_026735574.1">
    <property type="nucleotide sequence ID" value="XM_026879773.1"/>
</dbReference>
<evidence type="ECO:0000256" key="12">
    <source>
        <dbReference type="SAM" id="MobiDB-lite"/>
    </source>
</evidence>
<keyword evidence="13" id="KW-1185">Reference proteome</keyword>
<evidence type="ECO:0000256" key="11">
    <source>
        <dbReference type="ARBA" id="ARBA00031130"/>
    </source>
</evidence>
<dbReference type="Pfam" id="PF02586">
    <property type="entry name" value="SRAP"/>
    <property type="match status" value="1"/>
</dbReference>
<dbReference type="GO" id="GO:0006508">
    <property type="term" value="P:proteolysis"/>
    <property type="evidence" value="ECO:0007669"/>
    <property type="project" value="UniProtKB-KW"/>
</dbReference>
<comment type="similarity">
    <text evidence="1">Belongs to the SOS response-associated peptidase family.</text>
</comment>
<dbReference type="PANTHER" id="PTHR13604">
    <property type="entry name" value="DC12-RELATED"/>
    <property type="match status" value="1"/>
</dbReference>
<sequence length="312" mass="36049">MCGRTGLTLSKEKVQCACSYKPKNSDSYTKPPWLPEFNANKDYTPSYNIAPTDVTPVLVSANNFQRDEQCGRVLKPMMWGIIPPWHKGDFKNHNLSTNNCRLENIKSSKLYSPILLNGGRCIILAEGFYEWQTTNKLAKTKQPYYIYAPQDDGIKVDEPDTWNNTFDEEKGWKGIRLLHMAGLYNVWQNEGTIIYSYSVITMESNSTLDWLHHRMPAILDSEEQIEAWLDIENVKPDMALAYLKQVKVLSWHQVSTAVNNSRYKANDCNKKNSEQKKDKTTQKTLNSWFVKAEKRKSTENNDSDCKKQKIEK</sequence>
<evidence type="ECO:0000256" key="4">
    <source>
        <dbReference type="ARBA" id="ARBA00022763"/>
    </source>
</evidence>
<evidence type="ECO:0000256" key="2">
    <source>
        <dbReference type="ARBA" id="ARBA00015888"/>
    </source>
</evidence>
<keyword evidence="3" id="KW-0645">Protease</keyword>
<dbReference type="PANTHER" id="PTHR13604:SF0">
    <property type="entry name" value="ABASIC SITE PROCESSING PROTEIN HMCES"/>
    <property type="match status" value="1"/>
</dbReference>
<dbReference type="InParanoid" id="A0A7E5W4M4"/>
<evidence type="ECO:0000256" key="10">
    <source>
        <dbReference type="ARBA" id="ARBA00030898"/>
    </source>
</evidence>
<keyword evidence="4" id="KW-0227">DNA damage</keyword>
<keyword evidence="7" id="KW-0238">DNA-binding</keyword>
<evidence type="ECO:0000256" key="8">
    <source>
        <dbReference type="ARBA" id="ARBA00023239"/>
    </source>
</evidence>
<dbReference type="Gene3D" id="3.90.1680.10">
    <property type="entry name" value="SOS response associated peptidase-like"/>
    <property type="match status" value="1"/>
</dbReference>
<feature type="region of interest" description="Disordered" evidence="12">
    <location>
        <begin position="291"/>
        <end position="312"/>
    </location>
</feature>
<accession>A0A7E5W4M4</accession>
<dbReference type="InterPro" id="IPR003738">
    <property type="entry name" value="SRAP"/>
</dbReference>
<evidence type="ECO:0000256" key="1">
    <source>
        <dbReference type="ARBA" id="ARBA00008136"/>
    </source>
</evidence>
<dbReference type="GeneID" id="113499336"/>
<organism evidence="13 14">
    <name type="scientific">Trichoplusia ni</name>
    <name type="common">Cabbage looper</name>
    <dbReference type="NCBI Taxonomy" id="7111"/>
    <lineage>
        <taxon>Eukaryota</taxon>
        <taxon>Metazoa</taxon>
        <taxon>Ecdysozoa</taxon>
        <taxon>Arthropoda</taxon>
        <taxon>Hexapoda</taxon>
        <taxon>Insecta</taxon>
        <taxon>Pterygota</taxon>
        <taxon>Neoptera</taxon>
        <taxon>Endopterygota</taxon>
        <taxon>Lepidoptera</taxon>
        <taxon>Glossata</taxon>
        <taxon>Ditrysia</taxon>
        <taxon>Noctuoidea</taxon>
        <taxon>Noctuidae</taxon>
        <taxon>Plusiinae</taxon>
        <taxon>Trichoplusia</taxon>
    </lineage>
</organism>
<dbReference type="KEGG" id="tnl:113499336"/>
<dbReference type="GO" id="GO:0106300">
    <property type="term" value="P:protein-DNA covalent cross-linking repair"/>
    <property type="evidence" value="ECO:0007669"/>
    <property type="project" value="InterPro"/>
</dbReference>
<proteinExistence type="inferred from homology"/>
<gene>
    <name evidence="14" type="primary">LOC113499336</name>
</gene>
<keyword evidence="5" id="KW-0378">Hydrolase</keyword>
<dbReference type="AlphaFoldDB" id="A0A7E5W4M4"/>
<evidence type="ECO:0000256" key="3">
    <source>
        <dbReference type="ARBA" id="ARBA00022670"/>
    </source>
</evidence>
<evidence type="ECO:0000256" key="5">
    <source>
        <dbReference type="ARBA" id="ARBA00022801"/>
    </source>
</evidence>
<evidence type="ECO:0000313" key="14">
    <source>
        <dbReference type="RefSeq" id="XP_026735574.1"/>
    </source>
</evidence>
<reference evidence="14" key="1">
    <citation type="submission" date="2025-08" db="UniProtKB">
        <authorList>
            <consortium name="RefSeq"/>
        </authorList>
    </citation>
    <scope>IDENTIFICATION</scope>
</reference>
<dbReference type="GO" id="GO:0008233">
    <property type="term" value="F:peptidase activity"/>
    <property type="evidence" value="ECO:0007669"/>
    <property type="project" value="UniProtKB-KW"/>
</dbReference>
<dbReference type="GO" id="GO:0003697">
    <property type="term" value="F:single-stranded DNA binding"/>
    <property type="evidence" value="ECO:0007669"/>
    <property type="project" value="InterPro"/>
</dbReference>
<protein>
    <recommendedName>
        <fullName evidence="2">Abasic site processing protein HMCES</fullName>
    </recommendedName>
    <alternativeName>
        <fullName evidence="9">Embryonic stem cell-specific 5-hydroxymethylcytosine-binding protein</fullName>
    </alternativeName>
    <alternativeName>
        <fullName evidence="10">Peptidase HMCES</fullName>
    </alternativeName>
    <alternativeName>
        <fullName evidence="11">SRAP domain-containing protein 1</fullName>
    </alternativeName>
</protein>
<name>A0A7E5W4M4_TRINI</name>
<dbReference type="Proteomes" id="UP000322000">
    <property type="component" value="Chromosome 12"/>
</dbReference>